<dbReference type="InterPro" id="IPR029069">
    <property type="entry name" value="HotDog_dom_sf"/>
</dbReference>
<proteinExistence type="inferred from homology"/>
<dbReference type="RefSeq" id="WP_215612846.1">
    <property type="nucleotide sequence ID" value="NZ_CP076135.1"/>
</dbReference>
<organism evidence="4 5">
    <name type="scientific">Bradyrhizobium sediminis</name>
    <dbReference type="NCBI Taxonomy" id="2840469"/>
    <lineage>
        <taxon>Bacteria</taxon>
        <taxon>Pseudomonadati</taxon>
        <taxon>Pseudomonadota</taxon>
        <taxon>Alphaproteobacteria</taxon>
        <taxon>Hyphomicrobiales</taxon>
        <taxon>Nitrobacteraceae</taxon>
        <taxon>Bradyrhizobium</taxon>
    </lineage>
</organism>
<dbReference type="NCBIfam" id="TIGR02286">
    <property type="entry name" value="PaaD"/>
    <property type="match status" value="1"/>
</dbReference>
<dbReference type="GO" id="GO:0016289">
    <property type="term" value="F:acyl-CoA hydrolase activity"/>
    <property type="evidence" value="ECO:0007669"/>
    <property type="project" value="TreeGrafter"/>
</dbReference>
<evidence type="ECO:0000313" key="4">
    <source>
        <dbReference type="EMBL" id="QWG17192.1"/>
    </source>
</evidence>
<dbReference type="InterPro" id="IPR052723">
    <property type="entry name" value="Acyl-CoA_thioesterase_PaaI"/>
</dbReference>
<reference evidence="4" key="1">
    <citation type="submission" date="2021-06" db="EMBL/GenBank/DDBJ databases">
        <title>Bradyrhizobium sp. S2-11-2 Genome sequencing.</title>
        <authorList>
            <person name="Jin L."/>
        </authorList>
    </citation>
    <scope>NUCLEOTIDE SEQUENCE</scope>
    <source>
        <strain evidence="4">S2-11-2</strain>
    </source>
</reference>
<name>A0A975NL41_9BRAD</name>
<dbReference type="AlphaFoldDB" id="A0A975NL41"/>
<dbReference type="CDD" id="cd03443">
    <property type="entry name" value="PaaI_thioesterase"/>
    <property type="match status" value="1"/>
</dbReference>
<dbReference type="SUPFAM" id="SSF54637">
    <property type="entry name" value="Thioesterase/thiol ester dehydrase-isomerase"/>
    <property type="match status" value="1"/>
</dbReference>
<dbReference type="Pfam" id="PF03061">
    <property type="entry name" value="4HBT"/>
    <property type="match status" value="1"/>
</dbReference>
<dbReference type="NCBIfam" id="TIGR00369">
    <property type="entry name" value="unchar_dom_1"/>
    <property type="match status" value="1"/>
</dbReference>
<keyword evidence="2 4" id="KW-0378">Hydrolase</keyword>
<gene>
    <name evidence="4" type="primary">paaI</name>
    <name evidence="4" type="ORF">KMZ68_19745</name>
</gene>
<dbReference type="EC" id="3.1.2.-" evidence="4"/>
<accession>A0A975NL41</accession>
<evidence type="ECO:0000259" key="3">
    <source>
        <dbReference type="Pfam" id="PF03061"/>
    </source>
</evidence>
<dbReference type="EMBL" id="CP076135">
    <property type="protein sequence ID" value="QWG17192.1"/>
    <property type="molecule type" value="Genomic_DNA"/>
</dbReference>
<dbReference type="PANTHER" id="PTHR42856:SF1">
    <property type="entry name" value="ACYL-COENZYME A THIOESTERASE PAAI"/>
    <property type="match status" value="1"/>
</dbReference>
<dbReference type="InterPro" id="IPR006683">
    <property type="entry name" value="Thioestr_dom"/>
</dbReference>
<dbReference type="Gene3D" id="3.10.129.10">
    <property type="entry name" value="Hotdog Thioesterase"/>
    <property type="match status" value="1"/>
</dbReference>
<protein>
    <submittedName>
        <fullName evidence="4">Hydroxyphenylacetyl-CoA thioesterase PaaI</fullName>
        <ecNumber evidence="4">3.1.2.-</ecNumber>
    </submittedName>
</protein>
<feature type="domain" description="Thioesterase" evidence="3">
    <location>
        <begin position="54"/>
        <end position="126"/>
    </location>
</feature>
<dbReference type="InterPro" id="IPR003736">
    <property type="entry name" value="PAAI_dom"/>
</dbReference>
<dbReference type="KEGG" id="bsei:KMZ68_19745"/>
<evidence type="ECO:0000313" key="5">
    <source>
        <dbReference type="Proteomes" id="UP000680805"/>
    </source>
</evidence>
<dbReference type="FunFam" id="3.10.129.10:FF:000022">
    <property type="entry name" value="Phenylacetic acid degradation protein"/>
    <property type="match status" value="1"/>
</dbReference>
<dbReference type="InterPro" id="IPR011973">
    <property type="entry name" value="PaaD"/>
</dbReference>
<dbReference type="Proteomes" id="UP000680805">
    <property type="component" value="Chromosome"/>
</dbReference>
<dbReference type="PANTHER" id="PTHR42856">
    <property type="entry name" value="ACYL-COENZYME A THIOESTERASE PAAI"/>
    <property type="match status" value="1"/>
</dbReference>
<evidence type="ECO:0000256" key="1">
    <source>
        <dbReference type="ARBA" id="ARBA00008324"/>
    </source>
</evidence>
<comment type="similarity">
    <text evidence="1">Belongs to the thioesterase PaaI family.</text>
</comment>
<evidence type="ECO:0000256" key="2">
    <source>
        <dbReference type="ARBA" id="ARBA00022801"/>
    </source>
</evidence>
<sequence>MAAISSSKLALACADFLWRQDAALRSLGLERLSIDAGRATVAMTVLPGMVNGIGITHGGAIFKLADAAFSLASNAYNERTVSAHCSISFLRPTRLGDRLVATATEVVRSVRSGIYDVRVTFEDEVVAEFRAHSRVIGGSLLSTAL</sequence>